<gene>
    <name evidence="2" type="ORF">R5R35_004833</name>
</gene>
<sequence>MEVGDERLAQYDAGGGFLNRITTGDETWCHYEPETKSLSMERRLKNSPTKKKFKTQSSAGKFMCTIFWDRRGVIVMDFLEPGRTIVFRLVYSNSGQTEKSQSSAREENFSLAAPHSSPDHEPTQRNSVQLI</sequence>
<dbReference type="PANTHER" id="PTHR46060:SF1">
    <property type="entry name" value="MARINER MOS1 TRANSPOSASE-LIKE PROTEIN"/>
    <property type="match status" value="1"/>
</dbReference>
<dbReference type="Pfam" id="PF01359">
    <property type="entry name" value="Transposase_1"/>
    <property type="match status" value="1"/>
</dbReference>
<dbReference type="InterPro" id="IPR036397">
    <property type="entry name" value="RNaseH_sf"/>
</dbReference>
<dbReference type="EMBL" id="JAZDUA010000112">
    <property type="protein sequence ID" value="KAK7867707.1"/>
    <property type="molecule type" value="Genomic_DNA"/>
</dbReference>
<protein>
    <submittedName>
        <fullName evidence="2">Uncharacterized protein</fullName>
    </submittedName>
</protein>
<reference evidence="2 3" key="1">
    <citation type="submission" date="2024-03" db="EMBL/GenBank/DDBJ databases">
        <title>The genome assembly and annotation of the cricket Gryllus longicercus Weissman &amp; Gray.</title>
        <authorList>
            <person name="Szrajer S."/>
            <person name="Gray D."/>
            <person name="Ylla G."/>
        </authorList>
    </citation>
    <scope>NUCLEOTIDE SEQUENCE [LARGE SCALE GENOMIC DNA]</scope>
    <source>
        <strain evidence="2">DAG 2021-001</strain>
        <tissue evidence="2">Whole body minus gut</tissue>
    </source>
</reference>
<dbReference type="Gene3D" id="3.30.420.10">
    <property type="entry name" value="Ribonuclease H-like superfamily/Ribonuclease H"/>
    <property type="match status" value="1"/>
</dbReference>
<dbReference type="InterPro" id="IPR001888">
    <property type="entry name" value="Transposase_1"/>
</dbReference>
<organism evidence="2 3">
    <name type="scientific">Gryllus longicercus</name>
    <dbReference type="NCBI Taxonomy" id="2509291"/>
    <lineage>
        <taxon>Eukaryota</taxon>
        <taxon>Metazoa</taxon>
        <taxon>Ecdysozoa</taxon>
        <taxon>Arthropoda</taxon>
        <taxon>Hexapoda</taxon>
        <taxon>Insecta</taxon>
        <taxon>Pterygota</taxon>
        <taxon>Neoptera</taxon>
        <taxon>Polyneoptera</taxon>
        <taxon>Orthoptera</taxon>
        <taxon>Ensifera</taxon>
        <taxon>Gryllidea</taxon>
        <taxon>Grylloidea</taxon>
        <taxon>Gryllidae</taxon>
        <taxon>Gryllinae</taxon>
        <taxon>Gryllus</taxon>
    </lineage>
</organism>
<dbReference type="GO" id="GO:0003676">
    <property type="term" value="F:nucleic acid binding"/>
    <property type="evidence" value="ECO:0007669"/>
    <property type="project" value="InterPro"/>
</dbReference>
<dbReference type="AlphaFoldDB" id="A0AAN9VW00"/>
<dbReference type="PANTHER" id="PTHR46060">
    <property type="entry name" value="MARINER MOS1 TRANSPOSASE-LIKE PROTEIN"/>
    <property type="match status" value="1"/>
</dbReference>
<evidence type="ECO:0000313" key="2">
    <source>
        <dbReference type="EMBL" id="KAK7867707.1"/>
    </source>
</evidence>
<evidence type="ECO:0000313" key="3">
    <source>
        <dbReference type="Proteomes" id="UP001378592"/>
    </source>
</evidence>
<dbReference type="Proteomes" id="UP001378592">
    <property type="component" value="Unassembled WGS sequence"/>
</dbReference>
<name>A0AAN9VW00_9ORTH</name>
<evidence type="ECO:0000256" key="1">
    <source>
        <dbReference type="SAM" id="MobiDB-lite"/>
    </source>
</evidence>
<feature type="region of interest" description="Disordered" evidence="1">
    <location>
        <begin position="95"/>
        <end position="131"/>
    </location>
</feature>
<accession>A0AAN9VW00</accession>
<proteinExistence type="predicted"/>
<keyword evidence="3" id="KW-1185">Reference proteome</keyword>
<comment type="caution">
    <text evidence="2">The sequence shown here is derived from an EMBL/GenBank/DDBJ whole genome shotgun (WGS) entry which is preliminary data.</text>
</comment>
<dbReference type="InterPro" id="IPR052709">
    <property type="entry name" value="Transposase-MT_Hybrid"/>
</dbReference>